<dbReference type="PROSITE" id="PS51379">
    <property type="entry name" value="4FE4S_FER_2"/>
    <property type="match status" value="2"/>
</dbReference>
<feature type="domain" description="4Fe-4S ferredoxin-type" evidence="8">
    <location>
        <begin position="221"/>
        <end position="240"/>
    </location>
</feature>
<dbReference type="PROSITE" id="PS00198">
    <property type="entry name" value="4FE4S_FER_1"/>
    <property type="match status" value="1"/>
</dbReference>
<evidence type="ECO:0000256" key="2">
    <source>
        <dbReference type="ARBA" id="ARBA00022485"/>
    </source>
</evidence>
<evidence type="ECO:0000256" key="1">
    <source>
        <dbReference type="ARBA" id="ARBA00022448"/>
    </source>
</evidence>
<dbReference type="OrthoDB" id="9806398at2"/>
<dbReference type="InterPro" id="IPR017896">
    <property type="entry name" value="4Fe4S_Fe-S-bd"/>
</dbReference>
<evidence type="ECO:0000256" key="4">
    <source>
        <dbReference type="ARBA" id="ARBA00022982"/>
    </source>
</evidence>
<dbReference type="SUPFAM" id="SSF54862">
    <property type="entry name" value="4Fe-4S ferredoxins"/>
    <property type="match status" value="1"/>
</dbReference>
<keyword evidence="10" id="KW-1185">Reference proteome</keyword>
<dbReference type="Gene3D" id="3.30.70.20">
    <property type="match status" value="1"/>
</dbReference>
<keyword evidence="7" id="KW-0812">Transmembrane</keyword>
<evidence type="ECO:0000256" key="5">
    <source>
        <dbReference type="ARBA" id="ARBA00023004"/>
    </source>
</evidence>
<evidence type="ECO:0000313" key="9">
    <source>
        <dbReference type="EMBL" id="QEK11831.1"/>
    </source>
</evidence>
<dbReference type="Proteomes" id="UP000324646">
    <property type="component" value="Chromosome"/>
</dbReference>
<keyword evidence="7" id="KW-0472">Membrane</keyword>
<evidence type="ECO:0000256" key="7">
    <source>
        <dbReference type="SAM" id="Phobius"/>
    </source>
</evidence>
<protein>
    <submittedName>
        <fullName evidence="9">4Fe-4S binding protein</fullName>
    </submittedName>
</protein>
<organism evidence="9 10">
    <name type="scientific">Crassaminicella thermophila</name>
    <dbReference type="NCBI Taxonomy" id="2599308"/>
    <lineage>
        <taxon>Bacteria</taxon>
        <taxon>Bacillati</taxon>
        <taxon>Bacillota</taxon>
        <taxon>Clostridia</taxon>
        <taxon>Eubacteriales</taxon>
        <taxon>Clostridiaceae</taxon>
        <taxon>Crassaminicella</taxon>
    </lineage>
</organism>
<dbReference type="PANTHER" id="PTHR30176:SF3">
    <property type="entry name" value="FERREDOXIN-TYPE PROTEIN NAPH"/>
    <property type="match status" value="1"/>
</dbReference>
<keyword evidence="4" id="KW-0249">Electron transport</keyword>
<keyword evidence="7" id="KW-1133">Transmembrane helix</keyword>
<proteinExistence type="predicted"/>
<reference evidence="9 10" key="1">
    <citation type="submission" date="2019-07" db="EMBL/GenBank/DDBJ databases">
        <title>Complete genome of Crassaminicella thermophila SY095.</title>
        <authorList>
            <person name="Li X."/>
        </authorList>
    </citation>
    <scope>NUCLEOTIDE SEQUENCE [LARGE SCALE GENOMIC DNA]</scope>
    <source>
        <strain evidence="9 10">SY095</strain>
    </source>
</reference>
<dbReference type="PANTHER" id="PTHR30176">
    <property type="entry name" value="FERREDOXIN-TYPE PROTEIN NAPH"/>
    <property type="match status" value="1"/>
</dbReference>
<dbReference type="GO" id="GO:0051539">
    <property type="term" value="F:4 iron, 4 sulfur cluster binding"/>
    <property type="evidence" value="ECO:0007669"/>
    <property type="project" value="UniProtKB-KW"/>
</dbReference>
<keyword evidence="5" id="KW-0408">Iron</keyword>
<dbReference type="InterPro" id="IPR051684">
    <property type="entry name" value="Electron_Trans/Redox"/>
</dbReference>
<feature type="transmembrane region" description="Helical" evidence="7">
    <location>
        <begin position="175"/>
        <end position="198"/>
    </location>
</feature>
<gene>
    <name evidence="9" type="ORF">FQB35_05310</name>
</gene>
<keyword evidence="6" id="KW-0411">Iron-sulfur</keyword>
<evidence type="ECO:0000256" key="3">
    <source>
        <dbReference type="ARBA" id="ARBA00022723"/>
    </source>
</evidence>
<dbReference type="EMBL" id="CP042243">
    <property type="protein sequence ID" value="QEK11831.1"/>
    <property type="molecule type" value="Genomic_DNA"/>
</dbReference>
<keyword evidence="3" id="KW-0479">Metal-binding</keyword>
<accession>A0A5C0SCC4</accession>
<feature type="domain" description="4Fe-4S ferredoxin-type" evidence="8">
    <location>
        <begin position="244"/>
        <end position="275"/>
    </location>
</feature>
<evidence type="ECO:0000256" key="6">
    <source>
        <dbReference type="ARBA" id="ARBA00023014"/>
    </source>
</evidence>
<evidence type="ECO:0000259" key="8">
    <source>
        <dbReference type="PROSITE" id="PS51379"/>
    </source>
</evidence>
<feature type="transmembrane region" description="Helical" evidence="7">
    <location>
        <begin position="118"/>
        <end position="139"/>
    </location>
</feature>
<dbReference type="GO" id="GO:0046872">
    <property type="term" value="F:metal ion binding"/>
    <property type="evidence" value="ECO:0007669"/>
    <property type="project" value="UniProtKB-KW"/>
</dbReference>
<keyword evidence="2" id="KW-0004">4Fe-4S</keyword>
<dbReference type="InterPro" id="IPR017900">
    <property type="entry name" value="4Fe4S_Fe_S_CS"/>
</dbReference>
<feature type="transmembrane region" description="Helical" evidence="7">
    <location>
        <begin position="68"/>
        <end position="97"/>
    </location>
</feature>
<dbReference type="KEGG" id="crs:FQB35_05310"/>
<dbReference type="Pfam" id="PF12801">
    <property type="entry name" value="Fer4_5"/>
    <property type="match status" value="3"/>
</dbReference>
<name>A0A5C0SCC4_CRATE</name>
<keyword evidence="1" id="KW-0813">Transport</keyword>
<dbReference type="GO" id="GO:0005886">
    <property type="term" value="C:plasma membrane"/>
    <property type="evidence" value="ECO:0007669"/>
    <property type="project" value="TreeGrafter"/>
</dbReference>
<sequence length="276" mass="31191">MDKRRLSQIIATIINNANISGFFEKSIYKGPIKNVCVPGLNCYSCPGAIGSCPIGSMQAVIGSIKYNISLYIVGFISLMGIIFGRFICGWLCPFGLFQDLLYKIPFKKIKVNKKINNVLKYFKYVVLVIFVILLPIFLVNEFGMSPPYFCEYICPAGILEGGIPLVLFNESLREIIGLLFVWKMFILVGITVTSIFIYRSFCRYLCPLGALYGLFNPISFYKFKIDKNMCTNCNDCVRKCNMNIEIYKNPNSIECIRCGDCIKTCPAKAIKKEVSL</sequence>
<dbReference type="RefSeq" id="WP_148808986.1">
    <property type="nucleotide sequence ID" value="NZ_CP042243.1"/>
</dbReference>
<evidence type="ECO:0000313" key="10">
    <source>
        <dbReference type="Proteomes" id="UP000324646"/>
    </source>
</evidence>
<dbReference type="AlphaFoldDB" id="A0A5C0SCC4"/>